<reference evidence="1" key="1">
    <citation type="journal article" date="2021" name="PeerJ">
        <title>Extensive microbial diversity within the chicken gut microbiome revealed by metagenomics and culture.</title>
        <authorList>
            <person name="Gilroy R."/>
            <person name="Ravi A."/>
            <person name="Getino M."/>
            <person name="Pursley I."/>
            <person name="Horton D.L."/>
            <person name="Alikhan N.F."/>
            <person name="Baker D."/>
            <person name="Gharbi K."/>
            <person name="Hall N."/>
            <person name="Watson M."/>
            <person name="Adriaenssens E.M."/>
            <person name="Foster-Nyarko E."/>
            <person name="Jarju S."/>
            <person name="Secka A."/>
            <person name="Antonio M."/>
            <person name="Oren A."/>
            <person name="Chaudhuri R.R."/>
            <person name="La Ragione R."/>
            <person name="Hildebrand F."/>
            <person name="Pallen M.J."/>
        </authorList>
    </citation>
    <scope>NUCLEOTIDE SEQUENCE</scope>
    <source>
        <strain evidence="1">1068</strain>
    </source>
</reference>
<comment type="caution">
    <text evidence="1">The sequence shown here is derived from an EMBL/GenBank/DDBJ whole genome shotgun (WGS) entry which is preliminary data.</text>
</comment>
<name>A0A9D2FRJ3_9FIRM</name>
<feature type="non-terminal residue" evidence="1">
    <location>
        <position position="1"/>
    </location>
</feature>
<dbReference type="EMBL" id="DXBG01000118">
    <property type="protein sequence ID" value="HIZ65200.1"/>
    <property type="molecule type" value="Genomic_DNA"/>
</dbReference>
<evidence type="ECO:0000313" key="1">
    <source>
        <dbReference type="EMBL" id="HIZ65200.1"/>
    </source>
</evidence>
<dbReference type="AlphaFoldDB" id="A0A9D2FRJ3"/>
<reference evidence="1" key="2">
    <citation type="submission" date="2021-04" db="EMBL/GenBank/DDBJ databases">
        <authorList>
            <person name="Gilroy R."/>
        </authorList>
    </citation>
    <scope>NUCLEOTIDE SEQUENCE</scope>
    <source>
        <strain evidence="1">1068</strain>
    </source>
</reference>
<organism evidence="1 2">
    <name type="scientific">Candidatus Blautia pullicola</name>
    <dbReference type="NCBI Taxonomy" id="2838498"/>
    <lineage>
        <taxon>Bacteria</taxon>
        <taxon>Bacillati</taxon>
        <taxon>Bacillota</taxon>
        <taxon>Clostridia</taxon>
        <taxon>Lachnospirales</taxon>
        <taxon>Lachnospiraceae</taxon>
        <taxon>Blautia</taxon>
    </lineage>
</organism>
<accession>A0A9D2FRJ3</accession>
<dbReference type="Proteomes" id="UP000824056">
    <property type="component" value="Unassembled WGS sequence"/>
</dbReference>
<gene>
    <name evidence="1" type="ORF">H9809_04755</name>
</gene>
<sequence length="241" mass="28735">KLADRLLGEEVPLLGTLAYQQALRRQQGKENPEIKTASMRDEFKRLKSQEELLDFLREKRESFGIHHNTAYRKFMVMLEYLAKPGIDNPYVPEEREYSVETVVEEYLRMNIPYGRKLGRYSRLQKEIKKHWPTPRTINEMKNRKLDVDRKTLLLLYIATEGMVLERGDSRWEDNVKEHYRRINLMLTECGMSLLNLHSPFDYMVIQSIRAAGEEENMGLRMERMLCRLFQKNDKIAYIEEV</sequence>
<protein>
    <submittedName>
        <fullName evidence="1">Uncharacterized protein</fullName>
    </submittedName>
</protein>
<evidence type="ECO:0000313" key="2">
    <source>
        <dbReference type="Proteomes" id="UP000824056"/>
    </source>
</evidence>
<proteinExistence type="predicted"/>